<gene>
    <name evidence="1" type="ORF">DERP_008896</name>
</gene>
<accession>A0ABQ8JN60</accession>
<evidence type="ECO:0000313" key="2">
    <source>
        <dbReference type="Proteomes" id="UP000887458"/>
    </source>
</evidence>
<protein>
    <submittedName>
        <fullName evidence="1">Uncharacterized protein</fullName>
    </submittedName>
</protein>
<evidence type="ECO:0000313" key="1">
    <source>
        <dbReference type="EMBL" id="KAH9424048.1"/>
    </source>
</evidence>
<name>A0ABQ8JN60_DERPT</name>
<proteinExistence type="predicted"/>
<comment type="caution">
    <text evidence="1">The sequence shown here is derived from an EMBL/GenBank/DDBJ whole genome shotgun (WGS) entry which is preliminary data.</text>
</comment>
<dbReference type="Proteomes" id="UP000887458">
    <property type="component" value="Unassembled WGS sequence"/>
</dbReference>
<organism evidence="1 2">
    <name type="scientific">Dermatophagoides pteronyssinus</name>
    <name type="common">European house dust mite</name>
    <dbReference type="NCBI Taxonomy" id="6956"/>
    <lineage>
        <taxon>Eukaryota</taxon>
        <taxon>Metazoa</taxon>
        <taxon>Ecdysozoa</taxon>
        <taxon>Arthropoda</taxon>
        <taxon>Chelicerata</taxon>
        <taxon>Arachnida</taxon>
        <taxon>Acari</taxon>
        <taxon>Acariformes</taxon>
        <taxon>Sarcoptiformes</taxon>
        <taxon>Astigmata</taxon>
        <taxon>Psoroptidia</taxon>
        <taxon>Analgoidea</taxon>
        <taxon>Pyroglyphidae</taxon>
        <taxon>Dermatophagoidinae</taxon>
        <taxon>Dermatophagoides</taxon>
    </lineage>
</organism>
<reference evidence="1 2" key="1">
    <citation type="journal article" date="2018" name="J. Allergy Clin. Immunol.">
        <title>High-quality assembly of Dermatophagoides pteronyssinus genome and transcriptome reveals a wide range of novel allergens.</title>
        <authorList>
            <person name="Liu X.Y."/>
            <person name="Yang K.Y."/>
            <person name="Wang M.Q."/>
            <person name="Kwok J.S."/>
            <person name="Zeng X."/>
            <person name="Yang Z."/>
            <person name="Xiao X.J."/>
            <person name="Lau C.P."/>
            <person name="Li Y."/>
            <person name="Huang Z.M."/>
            <person name="Ba J.G."/>
            <person name="Yim A.K."/>
            <person name="Ouyang C.Y."/>
            <person name="Ngai S.M."/>
            <person name="Chan T.F."/>
            <person name="Leung E.L."/>
            <person name="Liu L."/>
            <person name="Liu Z.G."/>
            <person name="Tsui S.K."/>
        </authorList>
    </citation>
    <scope>NUCLEOTIDE SEQUENCE [LARGE SCALE GENOMIC DNA]</scope>
    <source>
        <strain evidence="1">Derp</strain>
    </source>
</reference>
<sequence length="72" mass="8778">MLNNKLIFKFKSKQQQQQQKCTKSDICFIIIILEKMLFMENLSILIYDGNHFSGFNHQYQNMKILHYPNWIH</sequence>
<dbReference type="EMBL" id="NJHN03000030">
    <property type="protein sequence ID" value="KAH9424048.1"/>
    <property type="molecule type" value="Genomic_DNA"/>
</dbReference>
<keyword evidence="2" id="KW-1185">Reference proteome</keyword>
<reference evidence="1 2" key="2">
    <citation type="journal article" date="2022" name="Mol. Biol. Evol.">
        <title>Comparative Genomics Reveals Insights into the Divergent Evolution of Astigmatic Mites and Household Pest Adaptations.</title>
        <authorList>
            <person name="Xiong Q."/>
            <person name="Wan A.T."/>
            <person name="Liu X."/>
            <person name="Fung C.S."/>
            <person name="Xiao X."/>
            <person name="Malainual N."/>
            <person name="Hou J."/>
            <person name="Wang L."/>
            <person name="Wang M."/>
            <person name="Yang K.Y."/>
            <person name="Cui Y."/>
            <person name="Leung E.L."/>
            <person name="Nong W."/>
            <person name="Shin S.K."/>
            <person name="Au S.W."/>
            <person name="Jeong K.Y."/>
            <person name="Chew F.T."/>
            <person name="Hui J.H."/>
            <person name="Leung T.F."/>
            <person name="Tungtrongchitr A."/>
            <person name="Zhong N."/>
            <person name="Liu Z."/>
            <person name="Tsui S.K."/>
        </authorList>
    </citation>
    <scope>NUCLEOTIDE SEQUENCE [LARGE SCALE GENOMIC DNA]</scope>
    <source>
        <strain evidence="1">Derp</strain>
    </source>
</reference>